<reference evidence="1" key="1">
    <citation type="journal article" date="2021" name="Environ. Microbiol.">
        <title>Gene family expansions and transcriptome signatures uncover fungal adaptations to wood decay.</title>
        <authorList>
            <person name="Hage H."/>
            <person name="Miyauchi S."/>
            <person name="Viragh M."/>
            <person name="Drula E."/>
            <person name="Min B."/>
            <person name="Chaduli D."/>
            <person name="Navarro D."/>
            <person name="Favel A."/>
            <person name="Norest M."/>
            <person name="Lesage-Meessen L."/>
            <person name="Balint B."/>
            <person name="Merenyi Z."/>
            <person name="de Eugenio L."/>
            <person name="Morin E."/>
            <person name="Martinez A.T."/>
            <person name="Baldrian P."/>
            <person name="Stursova M."/>
            <person name="Martinez M.J."/>
            <person name="Novotny C."/>
            <person name="Magnuson J.K."/>
            <person name="Spatafora J.W."/>
            <person name="Maurice S."/>
            <person name="Pangilinan J."/>
            <person name="Andreopoulos W."/>
            <person name="LaButti K."/>
            <person name="Hundley H."/>
            <person name="Na H."/>
            <person name="Kuo A."/>
            <person name="Barry K."/>
            <person name="Lipzen A."/>
            <person name="Henrissat B."/>
            <person name="Riley R."/>
            <person name="Ahrendt S."/>
            <person name="Nagy L.G."/>
            <person name="Grigoriev I.V."/>
            <person name="Martin F."/>
            <person name="Rosso M.N."/>
        </authorList>
    </citation>
    <scope>NUCLEOTIDE SEQUENCE</scope>
    <source>
        <strain evidence="1">CBS 384.51</strain>
    </source>
</reference>
<gene>
    <name evidence="1" type="ORF">BDY19DRAFT_893933</name>
</gene>
<comment type="caution">
    <text evidence="1">The sequence shown here is derived from an EMBL/GenBank/DDBJ whole genome shotgun (WGS) entry which is preliminary data.</text>
</comment>
<sequence>MIWTPVPPYLAPIAKAPLTLISSAFIHTAYTPPNPPAKESETATYGKKDTDSKYRRKKGLTSAQTVFWIYSACEAATVIASEFPSETSSTVLSWLVRPGYSPSSVRVTTPWLIGWACLCIGPSIRRLAIRELGRFFTWELSIKKDQHLVTTGPYSIVRHPAYFGNLFMLVGSFLSHIGPGSWYREAGWFDTLGGKVVAAVWFLNILWVPGTMLVRLHTEDAILRQHYPEEWEAWAKRTPYKIIPYIF</sequence>
<organism evidence="1 2">
    <name type="scientific">Irpex rosettiformis</name>
    <dbReference type="NCBI Taxonomy" id="378272"/>
    <lineage>
        <taxon>Eukaryota</taxon>
        <taxon>Fungi</taxon>
        <taxon>Dikarya</taxon>
        <taxon>Basidiomycota</taxon>
        <taxon>Agaricomycotina</taxon>
        <taxon>Agaricomycetes</taxon>
        <taxon>Polyporales</taxon>
        <taxon>Irpicaceae</taxon>
        <taxon>Irpex</taxon>
    </lineage>
</organism>
<dbReference type="EMBL" id="MU274920">
    <property type="protein sequence ID" value="KAI0086922.1"/>
    <property type="molecule type" value="Genomic_DNA"/>
</dbReference>
<accession>A0ACB8TXW7</accession>
<protein>
    <submittedName>
        <fullName evidence="1">Uncharacterized protein</fullName>
    </submittedName>
</protein>
<evidence type="ECO:0000313" key="2">
    <source>
        <dbReference type="Proteomes" id="UP001055072"/>
    </source>
</evidence>
<keyword evidence="2" id="KW-1185">Reference proteome</keyword>
<dbReference type="Proteomes" id="UP001055072">
    <property type="component" value="Unassembled WGS sequence"/>
</dbReference>
<proteinExistence type="predicted"/>
<evidence type="ECO:0000313" key="1">
    <source>
        <dbReference type="EMBL" id="KAI0086922.1"/>
    </source>
</evidence>
<name>A0ACB8TXW7_9APHY</name>